<dbReference type="RefSeq" id="WP_068948325.1">
    <property type="nucleotide sequence ID" value="NZ_CP015922.1"/>
</dbReference>
<dbReference type="GO" id="GO:0009279">
    <property type="term" value="C:cell outer membrane"/>
    <property type="evidence" value="ECO:0007669"/>
    <property type="project" value="UniProtKB-SubCell"/>
</dbReference>
<accession>A0A191UE77</accession>
<feature type="domain" description="Outer membrane protein beta-barrel" evidence="4">
    <location>
        <begin position="6"/>
        <end position="184"/>
    </location>
</feature>
<feature type="signal peptide" evidence="3">
    <location>
        <begin position="1"/>
        <end position="18"/>
    </location>
</feature>
<evidence type="ECO:0000313" key="6">
    <source>
        <dbReference type="Proteomes" id="UP000078463"/>
    </source>
</evidence>
<dbReference type="AlphaFoldDB" id="A0A191UE77"/>
<organism evidence="5 6">
    <name type="scientific">Polynucleobacter wuianus</name>
    <dbReference type="NCBI Taxonomy" id="1743168"/>
    <lineage>
        <taxon>Bacteria</taxon>
        <taxon>Pseudomonadati</taxon>
        <taxon>Pseudomonadota</taxon>
        <taxon>Betaproteobacteria</taxon>
        <taxon>Burkholderiales</taxon>
        <taxon>Burkholderiaceae</taxon>
        <taxon>Polynucleobacter</taxon>
    </lineage>
</organism>
<dbReference type="KEGG" id="pwu:A8O14_03915"/>
<dbReference type="OrthoDB" id="9129218at2"/>
<name>A0A191UE77_9BURK</name>
<dbReference type="Pfam" id="PF13505">
    <property type="entry name" value="OMP_b-brl"/>
    <property type="match status" value="1"/>
</dbReference>
<dbReference type="STRING" id="1743168.A8O14_03915"/>
<dbReference type="InterPro" id="IPR027385">
    <property type="entry name" value="Beta-barrel_OMP"/>
</dbReference>
<sequence length="184" mass="20158">MKKIAIFLWALSAPIAYAQSQNFEGFGLAVDYSLNSITDVSTPGGSATSRSGIPSITADAYKAINKDWLVGVYGTYDLGTTDTTGTDPDAHHPIEAGGKVAYAFTENILGYIKLGWSWSKFSSPGYYQWMNGPSYGIGAEYLLTKNLFTRVEVSQQNYKTVQWNDGSTDKVNINSYGISLGWRF</sequence>
<keyword evidence="2 3" id="KW-0732">Signal</keyword>
<dbReference type="InterPro" id="IPR011250">
    <property type="entry name" value="OMP/PagP_B-barrel"/>
</dbReference>
<keyword evidence="6" id="KW-1185">Reference proteome</keyword>
<evidence type="ECO:0000259" key="4">
    <source>
        <dbReference type="Pfam" id="PF13505"/>
    </source>
</evidence>
<dbReference type="SUPFAM" id="SSF56925">
    <property type="entry name" value="OMPA-like"/>
    <property type="match status" value="1"/>
</dbReference>
<reference evidence="6" key="1">
    <citation type="submission" date="2016-05" db="EMBL/GenBank/DDBJ databases">
        <title>Polynucleobacter sp. QLW-P1FAT50C-4 genome.</title>
        <authorList>
            <person name="Hahn M.W."/>
        </authorList>
    </citation>
    <scope>NUCLEOTIDE SEQUENCE [LARGE SCALE GENOMIC DNA]</scope>
    <source>
        <strain evidence="6">QLW-P1FAT50C-4</strain>
    </source>
</reference>
<feature type="chain" id="PRO_5008248021" description="Outer membrane protein beta-barrel domain-containing protein" evidence="3">
    <location>
        <begin position="19"/>
        <end position="184"/>
    </location>
</feature>
<protein>
    <recommendedName>
        <fullName evidence="4">Outer membrane protein beta-barrel domain-containing protein</fullName>
    </recommendedName>
</protein>
<comment type="subcellular location">
    <subcellularLocation>
        <location evidence="1">Cell outer membrane</location>
    </subcellularLocation>
</comment>
<evidence type="ECO:0000313" key="5">
    <source>
        <dbReference type="EMBL" id="ANI99314.1"/>
    </source>
</evidence>
<proteinExistence type="predicted"/>
<evidence type="ECO:0000256" key="1">
    <source>
        <dbReference type="ARBA" id="ARBA00004442"/>
    </source>
</evidence>
<dbReference type="Gene3D" id="2.40.160.20">
    <property type="match status" value="1"/>
</dbReference>
<gene>
    <name evidence="5" type="ORF">A8O14_03915</name>
</gene>
<evidence type="ECO:0000256" key="3">
    <source>
        <dbReference type="SAM" id="SignalP"/>
    </source>
</evidence>
<dbReference type="Proteomes" id="UP000078463">
    <property type="component" value="Chromosome"/>
</dbReference>
<evidence type="ECO:0000256" key="2">
    <source>
        <dbReference type="ARBA" id="ARBA00022729"/>
    </source>
</evidence>
<dbReference type="EMBL" id="CP015922">
    <property type="protein sequence ID" value="ANI99314.1"/>
    <property type="molecule type" value="Genomic_DNA"/>
</dbReference>